<feature type="compositionally biased region" description="Pro residues" evidence="2">
    <location>
        <begin position="731"/>
        <end position="742"/>
    </location>
</feature>
<dbReference type="EMBL" id="CAHPSC010000048">
    <property type="protein sequence ID" value="CAB5702356.1"/>
    <property type="molecule type" value="Genomic_DNA"/>
</dbReference>
<comment type="caution">
    <text evidence="4">The sequence shown here is derived from an EMBL/GenBank/DDBJ whole genome shotgun (WGS) entry which is preliminary data.</text>
</comment>
<feature type="chain" id="PRO_5041270481" description="Tfp pilus assembly protein FimV" evidence="3">
    <location>
        <begin position="22"/>
        <end position="742"/>
    </location>
</feature>
<feature type="signal peptide" evidence="3">
    <location>
        <begin position="1"/>
        <end position="21"/>
    </location>
</feature>
<dbReference type="RefSeq" id="WP_234686352.1">
    <property type="nucleotide sequence ID" value="NZ_CAHPSC010000048.1"/>
</dbReference>
<feature type="compositionally biased region" description="Low complexity" evidence="2">
    <location>
        <begin position="137"/>
        <end position="151"/>
    </location>
</feature>
<feature type="region of interest" description="Disordered" evidence="2">
    <location>
        <begin position="345"/>
        <end position="375"/>
    </location>
</feature>
<feature type="coiled-coil region" evidence="1">
    <location>
        <begin position="249"/>
        <end position="290"/>
    </location>
</feature>
<evidence type="ECO:0000313" key="5">
    <source>
        <dbReference type="Proteomes" id="UP000834458"/>
    </source>
</evidence>
<evidence type="ECO:0000256" key="3">
    <source>
        <dbReference type="SAM" id="SignalP"/>
    </source>
</evidence>
<protein>
    <recommendedName>
        <fullName evidence="6">Tfp pilus assembly protein FimV</fullName>
    </recommendedName>
</protein>
<gene>
    <name evidence="4" type="ORF">GHA_02878</name>
</gene>
<feature type="compositionally biased region" description="Low complexity" evidence="2">
    <location>
        <begin position="223"/>
        <end position="236"/>
    </location>
</feature>
<name>A0AA35GJ01_9BURK</name>
<feature type="region of interest" description="Disordered" evidence="2">
    <location>
        <begin position="183"/>
        <end position="238"/>
    </location>
</feature>
<organism evidence="4 5">
    <name type="scientific">Comamonas aquatica</name>
    <dbReference type="NCBI Taxonomy" id="225991"/>
    <lineage>
        <taxon>Bacteria</taxon>
        <taxon>Pseudomonadati</taxon>
        <taxon>Pseudomonadota</taxon>
        <taxon>Betaproteobacteria</taxon>
        <taxon>Burkholderiales</taxon>
        <taxon>Comamonadaceae</taxon>
        <taxon>Comamonas</taxon>
    </lineage>
</organism>
<dbReference type="PROSITE" id="PS51257">
    <property type="entry name" value="PROKAR_LIPOPROTEIN"/>
    <property type="match status" value="1"/>
</dbReference>
<accession>A0AA35GJ01</accession>
<sequence length="742" mass="77950">MKLRNILILAGSVAAASQACALSLGNSQGQVQLGAPLNLVFQVQPDDGQTAESSCITAAVWMGDDSLSPGNVLITPQTTTVRVRTTQVVHEPLVTVKLTAGCAGSVARSYTLFADPPSSMAATVAPIDLSKLQVTSRPAARPAPAADAPARPVRKVTKRVVKPAAAAPVAAAAVAAPAAASASSTVAPPPAPPAITAPAPSAAEPAATTQPRLRMEPLEGLGSPQTAPEAPASAEPTEPRIDAQTQALLDTNAQRLQTLEQQLLGLQSQLKNNQTELLKLNTQLAQAEQQGLPAWVHVLLGLLALSLACIAWLLQRIKQERQNSQHAWAETVLAVAHPKTDPAEAALQATPTPATAPAPVPPLVPTAAQQPEPPRPEASETIIAATAPAMAAPAVVEVPQEPPFPEPAHLQELPSQVAETAPARAPVAPPDTSLVEMLTAQALFDVQEQAEFYASIGENDQAVDILQSHIAQHQASSPLAYLELLQLLYRLSRTEAYEQAREQFQVHFNVQVPSFLGFSRKGRDLWSGYPEVLGKIEALWPTDDVQPLLRSLIVHNPATALADTEVRFDLAAFDDLLMLYNVAQATPASSRGQMPGRIRTAPTEVPLPEVVFDAPAAVPVAAPASFLPDDAFLSLRTTPAPRAPAAPPEVTLPLQAAQLDMLTAAPAQSPLAATDLPGDSPFQSPSHFSPDEVLMQELSLDWNSTSPAASAPADFTTLDLQTLTMDERDLPPPPPAAPPPAH</sequence>
<feature type="region of interest" description="Disordered" evidence="2">
    <location>
        <begin position="704"/>
        <end position="742"/>
    </location>
</feature>
<reference evidence="4" key="1">
    <citation type="submission" date="2020-05" db="EMBL/GenBank/DDBJ databases">
        <authorList>
            <person name="Delgado-Blas J."/>
        </authorList>
    </citation>
    <scope>NUCLEOTIDE SEQUENCE</scope>
    <source>
        <strain evidence="4">BB1454</strain>
    </source>
</reference>
<keyword evidence="1" id="KW-0175">Coiled coil</keyword>
<evidence type="ECO:0000256" key="1">
    <source>
        <dbReference type="SAM" id="Coils"/>
    </source>
</evidence>
<feature type="compositionally biased region" description="Low complexity" evidence="2">
    <location>
        <begin position="196"/>
        <end position="207"/>
    </location>
</feature>
<feature type="region of interest" description="Disordered" evidence="2">
    <location>
        <begin position="135"/>
        <end position="154"/>
    </location>
</feature>
<evidence type="ECO:0008006" key="6">
    <source>
        <dbReference type="Google" id="ProtNLM"/>
    </source>
</evidence>
<evidence type="ECO:0000313" key="4">
    <source>
        <dbReference type="EMBL" id="CAB5702356.1"/>
    </source>
</evidence>
<dbReference type="AlphaFoldDB" id="A0AA35GJ01"/>
<dbReference type="Proteomes" id="UP000834458">
    <property type="component" value="Unassembled WGS sequence"/>
</dbReference>
<keyword evidence="3" id="KW-0732">Signal</keyword>
<feature type="compositionally biased region" description="Pro residues" evidence="2">
    <location>
        <begin position="354"/>
        <end position="364"/>
    </location>
</feature>
<proteinExistence type="predicted"/>
<evidence type="ECO:0000256" key="2">
    <source>
        <dbReference type="SAM" id="MobiDB-lite"/>
    </source>
</evidence>